<dbReference type="InterPro" id="IPR010131">
    <property type="entry name" value="MdtP/NodT-like"/>
</dbReference>
<keyword evidence="4" id="KW-1185">Reference proteome</keyword>
<feature type="chain" id="PRO_5044984243" evidence="2">
    <location>
        <begin position="31"/>
        <end position="477"/>
    </location>
</feature>
<keyword evidence="2" id="KW-0564">Palmitate</keyword>
<feature type="signal peptide" evidence="2">
    <location>
        <begin position="1"/>
        <end position="30"/>
    </location>
</feature>
<dbReference type="SUPFAM" id="SSF56954">
    <property type="entry name" value="Outer membrane efflux proteins (OEP)"/>
    <property type="match status" value="1"/>
</dbReference>
<comment type="similarity">
    <text evidence="1 2">Belongs to the outer membrane factor (OMF) (TC 1.B.17) family.</text>
</comment>
<dbReference type="RefSeq" id="WP_231012919.1">
    <property type="nucleotide sequence ID" value="NZ_BAAAEW010000026.1"/>
</dbReference>
<name>A0ABN1KB53_9BURK</name>
<accession>A0ABN1KB53</accession>
<keyword evidence="2" id="KW-0812">Transmembrane</keyword>
<reference evidence="4" key="1">
    <citation type="journal article" date="2019" name="Int. J. Syst. Evol. Microbiol.">
        <title>The Global Catalogue of Microorganisms (GCM) 10K type strain sequencing project: providing services to taxonomists for standard genome sequencing and annotation.</title>
        <authorList>
            <consortium name="The Broad Institute Genomics Platform"/>
            <consortium name="The Broad Institute Genome Sequencing Center for Infectious Disease"/>
            <person name="Wu L."/>
            <person name="Ma J."/>
        </authorList>
    </citation>
    <scope>NUCLEOTIDE SEQUENCE [LARGE SCALE GENOMIC DNA]</scope>
    <source>
        <strain evidence="4">JCM 15503</strain>
    </source>
</reference>
<proteinExistence type="inferred from homology"/>
<evidence type="ECO:0000313" key="3">
    <source>
        <dbReference type="EMBL" id="GAA0761034.1"/>
    </source>
</evidence>
<dbReference type="PROSITE" id="PS51257">
    <property type="entry name" value="PROKAR_LIPOPROTEIN"/>
    <property type="match status" value="1"/>
</dbReference>
<keyword evidence="2" id="KW-0449">Lipoprotein</keyword>
<dbReference type="PANTHER" id="PTHR30203:SF33">
    <property type="entry name" value="BLR4455 PROTEIN"/>
    <property type="match status" value="1"/>
</dbReference>
<dbReference type="Proteomes" id="UP001500279">
    <property type="component" value="Unassembled WGS sequence"/>
</dbReference>
<gene>
    <name evidence="3" type="ORF">GCM10009107_44310</name>
</gene>
<protein>
    <submittedName>
        <fullName evidence="3">Efflux transporter outer membrane subunit</fullName>
    </submittedName>
</protein>
<dbReference type="PANTHER" id="PTHR30203">
    <property type="entry name" value="OUTER MEMBRANE CATION EFFLUX PROTEIN"/>
    <property type="match status" value="1"/>
</dbReference>
<dbReference type="InterPro" id="IPR003423">
    <property type="entry name" value="OMP_efflux"/>
</dbReference>
<dbReference type="NCBIfam" id="TIGR01845">
    <property type="entry name" value="outer_NodT"/>
    <property type="match status" value="1"/>
</dbReference>
<dbReference type="EMBL" id="BAAAEW010000026">
    <property type="protein sequence ID" value="GAA0761034.1"/>
    <property type="molecule type" value="Genomic_DNA"/>
</dbReference>
<evidence type="ECO:0000256" key="2">
    <source>
        <dbReference type="RuleBase" id="RU362097"/>
    </source>
</evidence>
<organism evidence="3 4">
    <name type="scientific">Ideonella azotifigens</name>
    <dbReference type="NCBI Taxonomy" id="513160"/>
    <lineage>
        <taxon>Bacteria</taxon>
        <taxon>Pseudomonadati</taxon>
        <taxon>Pseudomonadota</taxon>
        <taxon>Betaproteobacteria</taxon>
        <taxon>Burkholderiales</taxon>
        <taxon>Sphaerotilaceae</taxon>
        <taxon>Ideonella</taxon>
    </lineage>
</organism>
<comment type="subcellular location">
    <subcellularLocation>
        <location evidence="2">Cell membrane</location>
        <topology evidence="2">Lipid-anchor</topology>
    </subcellularLocation>
</comment>
<dbReference type="Pfam" id="PF02321">
    <property type="entry name" value="OEP"/>
    <property type="match status" value="2"/>
</dbReference>
<dbReference type="Gene3D" id="1.20.1600.10">
    <property type="entry name" value="Outer membrane efflux proteins (OEP)"/>
    <property type="match status" value="1"/>
</dbReference>
<keyword evidence="2" id="KW-0472">Membrane</keyword>
<dbReference type="Gene3D" id="2.20.200.10">
    <property type="entry name" value="Outer membrane efflux proteins (OEP)"/>
    <property type="match status" value="1"/>
</dbReference>
<evidence type="ECO:0000313" key="4">
    <source>
        <dbReference type="Proteomes" id="UP001500279"/>
    </source>
</evidence>
<evidence type="ECO:0000256" key="1">
    <source>
        <dbReference type="ARBA" id="ARBA00007613"/>
    </source>
</evidence>
<keyword evidence="2" id="KW-1134">Transmembrane beta strand</keyword>
<sequence>MRNLFSLASKRSLTPLLAALVLAGCVSAPAVDPATLPTAPPAFKTTQSAPAEGHWAAVAPADAADRGAWWTVFADPLLNQLIARSQAQNTDLKIAAARLQQARAGLRTADAQRLPQLGASAGVSRATDTTAGVQPYPVYNQGTAGANLAWELDLFGKLGLGSQAAELDAQASEATLRSTQLLVQAQVAQTYFALREADVERRLVRESVDAYRNTLKLTERRRAAGDLAELDVERIRTEVAATESDAIALDRQRAALENALAVLLGESASEFTLPDTAWAAAPPTVPAGLPSAVLARRPDVAAAQRGLMAAQARLGVAQSAWLPDLTLTATGGSASSELSDVFRWSARAWSVGTLLSLPIFDGGRRQANEDRIAADAQIALQSYRGQVLTALREVEDQLTSLELLQAQSTVLALAVKSATRATQLSDVRYRNGLVSQLDLLDARRNELRNLRQAVQIQGAQFQSTVALIRALGGGWEG</sequence>
<comment type="caution">
    <text evidence="3">The sequence shown here is derived from an EMBL/GenBank/DDBJ whole genome shotgun (WGS) entry which is preliminary data.</text>
</comment>
<keyword evidence="2" id="KW-0732">Signal</keyword>